<reference evidence="1 2" key="1">
    <citation type="submission" date="2019-10" db="EMBL/GenBank/DDBJ databases">
        <title>Assembly and Annotation for the nematode Trichostrongylus colubriformis.</title>
        <authorList>
            <person name="Martin J."/>
        </authorList>
    </citation>
    <scope>NUCLEOTIDE SEQUENCE [LARGE SCALE GENOMIC DNA]</scope>
    <source>
        <strain evidence="1">G859</strain>
        <tissue evidence="1">Whole worm</tissue>
    </source>
</reference>
<gene>
    <name evidence="1" type="ORF">GCK32_022566</name>
</gene>
<proteinExistence type="predicted"/>
<keyword evidence="2" id="KW-1185">Reference proteome</keyword>
<evidence type="ECO:0000313" key="1">
    <source>
        <dbReference type="EMBL" id="KAK5986344.1"/>
    </source>
</evidence>
<dbReference type="Proteomes" id="UP001331761">
    <property type="component" value="Unassembled WGS sequence"/>
</dbReference>
<dbReference type="EMBL" id="WIXE01000693">
    <property type="protein sequence ID" value="KAK5986344.1"/>
    <property type="molecule type" value="Genomic_DNA"/>
</dbReference>
<organism evidence="1 2">
    <name type="scientific">Trichostrongylus colubriformis</name>
    <name type="common">Black scour worm</name>
    <dbReference type="NCBI Taxonomy" id="6319"/>
    <lineage>
        <taxon>Eukaryota</taxon>
        <taxon>Metazoa</taxon>
        <taxon>Ecdysozoa</taxon>
        <taxon>Nematoda</taxon>
        <taxon>Chromadorea</taxon>
        <taxon>Rhabditida</taxon>
        <taxon>Rhabditina</taxon>
        <taxon>Rhabditomorpha</taxon>
        <taxon>Strongyloidea</taxon>
        <taxon>Trichostrongylidae</taxon>
        <taxon>Trichostrongylus</taxon>
    </lineage>
</organism>
<protein>
    <submittedName>
        <fullName evidence="1">Uncharacterized protein</fullName>
    </submittedName>
</protein>
<dbReference type="AlphaFoldDB" id="A0AAN8J3N3"/>
<feature type="non-terminal residue" evidence="1">
    <location>
        <position position="1"/>
    </location>
</feature>
<comment type="caution">
    <text evidence="1">The sequence shown here is derived from an EMBL/GenBank/DDBJ whole genome shotgun (WGS) entry which is preliminary data.</text>
</comment>
<evidence type="ECO:0000313" key="2">
    <source>
        <dbReference type="Proteomes" id="UP001331761"/>
    </source>
</evidence>
<accession>A0AAN8J3N3</accession>
<name>A0AAN8J3N3_TRICO</name>
<sequence>VTTYRTSSSSKPATALLSNLPVVHQVKFLVRIPTIHSHLQHRTNEYLCSF</sequence>